<feature type="region of interest" description="Disordered" evidence="7">
    <location>
        <begin position="33"/>
        <end position="102"/>
    </location>
</feature>
<dbReference type="SUPFAM" id="SSF51197">
    <property type="entry name" value="Clavaminate synthase-like"/>
    <property type="match status" value="1"/>
</dbReference>
<dbReference type="Pfam" id="PF02668">
    <property type="entry name" value="TauD"/>
    <property type="match status" value="1"/>
</dbReference>
<keyword evidence="6" id="KW-0408">Iron</keyword>
<evidence type="ECO:0000313" key="10">
    <source>
        <dbReference type="Proteomes" id="UP001175353"/>
    </source>
</evidence>
<keyword evidence="4" id="KW-0223">Dioxygenase</keyword>
<dbReference type="AlphaFoldDB" id="A0AAN6KJ49"/>
<evidence type="ECO:0000256" key="1">
    <source>
        <dbReference type="ARBA" id="ARBA00001954"/>
    </source>
</evidence>
<evidence type="ECO:0000256" key="7">
    <source>
        <dbReference type="SAM" id="MobiDB-lite"/>
    </source>
</evidence>
<feature type="domain" description="TauD/TfdA-like" evidence="8">
    <location>
        <begin position="211"/>
        <end position="497"/>
    </location>
</feature>
<dbReference type="InterPro" id="IPR003819">
    <property type="entry name" value="TauD/TfdA-like"/>
</dbReference>
<dbReference type="EMBL" id="JAUJLE010000092">
    <property type="protein sequence ID" value="KAK0985431.1"/>
    <property type="molecule type" value="Genomic_DNA"/>
</dbReference>
<evidence type="ECO:0000259" key="8">
    <source>
        <dbReference type="Pfam" id="PF02668"/>
    </source>
</evidence>
<dbReference type="InterPro" id="IPR042098">
    <property type="entry name" value="TauD-like_sf"/>
</dbReference>
<dbReference type="PANTHER" id="PTHR10696:SF25">
    <property type="entry name" value="OXIDOREDUCTASE AIM17-RELATED"/>
    <property type="match status" value="1"/>
</dbReference>
<dbReference type="GO" id="GO:0045329">
    <property type="term" value="P:carnitine biosynthetic process"/>
    <property type="evidence" value="ECO:0007669"/>
    <property type="project" value="TreeGrafter"/>
</dbReference>
<evidence type="ECO:0000256" key="2">
    <source>
        <dbReference type="ARBA" id="ARBA00008654"/>
    </source>
</evidence>
<name>A0AAN6KJ49_9PEZI</name>
<organism evidence="9 10">
    <name type="scientific">Friedmanniomyces endolithicus</name>
    <dbReference type="NCBI Taxonomy" id="329885"/>
    <lineage>
        <taxon>Eukaryota</taxon>
        <taxon>Fungi</taxon>
        <taxon>Dikarya</taxon>
        <taxon>Ascomycota</taxon>
        <taxon>Pezizomycotina</taxon>
        <taxon>Dothideomycetes</taxon>
        <taxon>Dothideomycetidae</taxon>
        <taxon>Mycosphaerellales</taxon>
        <taxon>Teratosphaeriaceae</taxon>
        <taxon>Friedmanniomyces</taxon>
    </lineage>
</organism>
<dbReference type="InterPro" id="IPR050411">
    <property type="entry name" value="AlphaKG_dependent_hydroxylases"/>
</dbReference>
<keyword evidence="5" id="KW-0560">Oxidoreductase</keyword>
<feature type="compositionally biased region" description="Basic and acidic residues" evidence="7">
    <location>
        <begin position="89"/>
        <end position="100"/>
    </location>
</feature>
<comment type="similarity">
    <text evidence="2">Belongs to the gamma-BBH/TMLD family.</text>
</comment>
<keyword evidence="3" id="KW-0479">Metal-binding</keyword>
<feature type="compositionally biased region" description="Basic and acidic residues" evidence="7">
    <location>
        <begin position="48"/>
        <end position="61"/>
    </location>
</feature>
<feature type="compositionally biased region" description="Polar residues" evidence="7">
    <location>
        <begin position="34"/>
        <end position="44"/>
    </location>
</feature>
<proteinExistence type="inferred from homology"/>
<comment type="caution">
    <text evidence="9">The sequence shown here is derived from an EMBL/GenBank/DDBJ whole genome shotgun (WGS) entry which is preliminary data.</text>
</comment>
<gene>
    <name evidence="9" type="ORF">LTR91_010548</name>
</gene>
<feature type="compositionally biased region" description="Basic and acidic residues" evidence="7">
    <location>
        <begin position="71"/>
        <end position="81"/>
    </location>
</feature>
<dbReference type="GO" id="GO:0005739">
    <property type="term" value="C:mitochondrion"/>
    <property type="evidence" value="ECO:0007669"/>
    <property type="project" value="TreeGrafter"/>
</dbReference>
<dbReference type="PANTHER" id="PTHR10696">
    <property type="entry name" value="GAMMA-BUTYROBETAINE HYDROXYLASE-RELATED"/>
    <property type="match status" value="1"/>
</dbReference>
<evidence type="ECO:0000256" key="6">
    <source>
        <dbReference type="ARBA" id="ARBA00023004"/>
    </source>
</evidence>
<reference evidence="9" key="1">
    <citation type="submission" date="2023-06" db="EMBL/GenBank/DDBJ databases">
        <title>Black Yeasts Isolated from many extreme environments.</title>
        <authorList>
            <person name="Coleine C."/>
            <person name="Stajich J.E."/>
            <person name="Selbmann L."/>
        </authorList>
    </citation>
    <scope>NUCLEOTIDE SEQUENCE</scope>
    <source>
        <strain evidence="9">CCFEE 5200</strain>
    </source>
</reference>
<dbReference type="GO" id="GO:0046872">
    <property type="term" value="F:metal ion binding"/>
    <property type="evidence" value="ECO:0007669"/>
    <property type="project" value="UniProtKB-KW"/>
</dbReference>
<dbReference type="GO" id="GO:0051213">
    <property type="term" value="F:dioxygenase activity"/>
    <property type="evidence" value="ECO:0007669"/>
    <property type="project" value="UniProtKB-KW"/>
</dbReference>
<evidence type="ECO:0000313" key="9">
    <source>
        <dbReference type="EMBL" id="KAK0985431.1"/>
    </source>
</evidence>
<dbReference type="Gene3D" id="3.60.130.10">
    <property type="entry name" value="Clavaminate synthase-like"/>
    <property type="match status" value="1"/>
</dbReference>
<sequence>MKLRTPTRRIQDLVRCSVRQHEAREGGRALLCRQSPTRSASSTAKPYGYDRRRADAPRDTYGEAFARRQRHVEGNDQDSRRGQRSAVDILDRYTSREPRPEVPWTPQNSAIYVEVELDGMKHWFSSVLLRDIQKMFSTAEIPHDIQASRKPTLEQEGIRLRWMNDVAGYDGEHESIFGADLLRRLANASGSVPAVAPLPKRVHWSAVQQTAEVPDVAYEAYMSDDATLHQALLTLHTHGLLFLTGVPENEASVSSIVERIGPLKNTFYGITWDVRSVPNAKNVAYTAQDLGFHMDLLYMQQPPRLQFLHCIRSSSEGGASLFTDSMRAAKDLLHQDHKAFFRLVQSKMGFHYDHPEEYYHCAHPTISVQLPGGSKSTAAALAQLEGDYLSPESLFDVKQELIDSVRSVAWAPPFQSPFHGTAAFGSKPDLRKLNQNLQRWRWAAQKFSALIHKSDGILERMMKPGECVMFDNQRILHARRAFEVQDAGKERWLRGAYLDSDPYHSKLRVLGRKLGSSLPVSPA</sequence>
<dbReference type="Proteomes" id="UP001175353">
    <property type="component" value="Unassembled WGS sequence"/>
</dbReference>
<comment type="cofactor">
    <cofactor evidence="1">
        <name>Fe(2+)</name>
        <dbReference type="ChEBI" id="CHEBI:29033"/>
    </cofactor>
</comment>
<evidence type="ECO:0000256" key="4">
    <source>
        <dbReference type="ARBA" id="ARBA00022964"/>
    </source>
</evidence>
<evidence type="ECO:0000256" key="3">
    <source>
        <dbReference type="ARBA" id="ARBA00022723"/>
    </source>
</evidence>
<evidence type="ECO:0000256" key="5">
    <source>
        <dbReference type="ARBA" id="ARBA00023002"/>
    </source>
</evidence>
<keyword evidence="10" id="KW-1185">Reference proteome</keyword>
<accession>A0AAN6KJ49</accession>
<protein>
    <recommendedName>
        <fullName evidence="8">TauD/TfdA-like domain-containing protein</fullName>
    </recommendedName>
</protein>